<evidence type="ECO:0000313" key="2">
    <source>
        <dbReference type="EMBL" id="KAH9378708.1"/>
    </source>
</evidence>
<reference evidence="2 3" key="1">
    <citation type="journal article" date="2020" name="Cell">
        <title>Large-Scale Comparative Analyses of Tick Genomes Elucidate Their Genetic Diversity and Vector Capacities.</title>
        <authorList>
            <consortium name="Tick Genome and Microbiome Consortium (TIGMIC)"/>
            <person name="Jia N."/>
            <person name="Wang J."/>
            <person name="Shi W."/>
            <person name="Du L."/>
            <person name="Sun Y."/>
            <person name="Zhan W."/>
            <person name="Jiang J.F."/>
            <person name="Wang Q."/>
            <person name="Zhang B."/>
            <person name="Ji P."/>
            <person name="Bell-Sakyi L."/>
            <person name="Cui X.M."/>
            <person name="Yuan T.T."/>
            <person name="Jiang B.G."/>
            <person name="Yang W.F."/>
            <person name="Lam T.T."/>
            <person name="Chang Q.C."/>
            <person name="Ding S.J."/>
            <person name="Wang X.J."/>
            <person name="Zhu J.G."/>
            <person name="Ruan X.D."/>
            <person name="Zhao L."/>
            <person name="Wei J.T."/>
            <person name="Ye R.Z."/>
            <person name="Que T.C."/>
            <person name="Du C.H."/>
            <person name="Zhou Y.H."/>
            <person name="Cheng J.X."/>
            <person name="Dai P.F."/>
            <person name="Guo W.B."/>
            <person name="Han X.H."/>
            <person name="Huang E.J."/>
            <person name="Li L.F."/>
            <person name="Wei W."/>
            <person name="Gao Y.C."/>
            <person name="Liu J.Z."/>
            <person name="Shao H.Z."/>
            <person name="Wang X."/>
            <person name="Wang C.C."/>
            <person name="Yang T.C."/>
            <person name="Huo Q.B."/>
            <person name="Li W."/>
            <person name="Chen H.Y."/>
            <person name="Chen S.E."/>
            <person name="Zhou L.G."/>
            <person name="Ni X.B."/>
            <person name="Tian J.H."/>
            <person name="Sheng Y."/>
            <person name="Liu T."/>
            <person name="Pan Y.S."/>
            <person name="Xia L.Y."/>
            <person name="Li J."/>
            <person name="Zhao F."/>
            <person name="Cao W.C."/>
        </authorList>
    </citation>
    <scope>NUCLEOTIDE SEQUENCE [LARGE SCALE GENOMIC DNA]</scope>
    <source>
        <strain evidence="2">HaeL-2018</strain>
    </source>
</reference>
<evidence type="ECO:0000256" key="1">
    <source>
        <dbReference type="SAM" id="MobiDB-lite"/>
    </source>
</evidence>
<dbReference type="EMBL" id="JABSTR010000009">
    <property type="protein sequence ID" value="KAH9378708.1"/>
    <property type="molecule type" value="Genomic_DNA"/>
</dbReference>
<gene>
    <name evidence="2" type="ORF">HPB48_018350</name>
</gene>
<organism evidence="2 3">
    <name type="scientific">Haemaphysalis longicornis</name>
    <name type="common">Bush tick</name>
    <dbReference type="NCBI Taxonomy" id="44386"/>
    <lineage>
        <taxon>Eukaryota</taxon>
        <taxon>Metazoa</taxon>
        <taxon>Ecdysozoa</taxon>
        <taxon>Arthropoda</taxon>
        <taxon>Chelicerata</taxon>
        <taxon>Arachnida</taxon>
        <taxon>Acari</taxon>
        <taxon>Parasitiformes</taxon>
        <taxon>Ixodida</taxon>
        <taxon>Ixodoidea</taxon>
        <taxon>Ixodidae</taxon>
        <taxon>Haemaphysalinae</taxon>
        <taxon>Haemaphysalis</taxon>
    </lineage>
</organism>
<keyword evidence="3" id="KW-1185">Reference proteome</keyword>
<evidence type="ECO:0000313" key="3">
    <source>
        <dbReference type="Proteomes" id="UP000821853"/>
    </source>
</evidence>
<accession>A0A9J6GWS8</accession>
<proteinExistence type="predicted"/>
<protein>
    <submittedName>
        <fullName evidence="2">Uncharacterized protein</fullName>
    </submittedName>
</protein>
<comment type="caution">
    <text evidence="2">The sequence shown here is derived from an EMBL/GenBank/DDBJ whole genome shotgun (WGS) entry which is preliminary data.</text>
</comment>
<name>A0A9J6GWS8_HAELO</name>
<sequence>MWYAIEDEYAKVAAAMCQIVVLTPRPLPDEERRGASIVRSDSRATTPAGDGTAPGARTGESRSSSKSKTKRIIAEKHVGAPLGLTSLLPAAISLIPTQWREKKCKQCSEAYRTDQSASGSCRGVR</sequence>
<dbReference type="VEuPathDB" id="VectorBase:HLOH_063698"/>
<feature type="region of interest" description="Disordered" evidence="1">
    <location>
        <begin position="28"/>
        <end position="72"/>
    </location>
</feature>
<dbReference type="Proteomes" id="UP000821853">
    <property type="component" value="Unassembled WGS sequence"/>
</dbReference>
<dbReference type="AlphaFoldDB" id="A0A9J6GWS8"/>